<name>A0ABP0YDM6_9ROSI</name>
<reference evidence="7 8" key="1">
    <citation type="submission" date="2024-03" db="EMBL/GenBank/DDBJ databases">
        <authorList>
            <person name="Gkanogiannis A."/>
            <person name="Becerra Lopez-Lavalle L."/>
        </authorList>
    </citation>
    <scope>NUCLEOTIDE SEQUENCE [LARGE SCALE GENOMIC DNA]</scope>
</reference>
<dbReference type="PANTHER" id="PTHR32093">
    <property type="entry name" value="LEUCINE-RICH REPEAT EXTENSIN-LIKE PROTEIN 3-RELATED"/>
    <property type="match status" value="1"/>
</dbReference>
<dbReference type="PANTHER" id="PTHR32093:SF120">
    <property type="entry name" value="LEUCINE-RICH REPEAT EXTENSIN-LIKE PROTEIN 3-RELATED"/>
    <property type="match status" value="1"/>
</dbReference>
<organism evidence="7 8">
    <name type="scientific">Citrullus colocynthis</name>
    <name type="common">colocynth</name>
    <dbReference type="NCBI Taxonomy" id="252529"/>
    <lineage>
        <taxon>Eukaryota</taxon>
        <taxon>Viridiplantae</taxon>
        <taxon>Streptophyta</taxon>
        <taxon>Embryophyta</taxon>
        <taxon>Tracheophyta</taxon>
        <taxon>Spermatophyta</taxon>
        <taxon>Magnoliopsida</taxon>
        <taxon>eudicotyledons</taxon>
        <taxon>Gunneridae</taxon>
        <taxon>Pentapetalae</taxon>
        <taxon>rosids</taxon>
        <taxon>fabids</taxon>
        <taxon>Cucurbitales</taxon>
        <taxon>Cucurbitaceae</taxon>
        <taxon>Benincaseae</taxon>
        <taxon>Citrullus</taxon>
    </lineage>
</organism>
<keyword evidence="3" id="KW-0433">Leucine-rich repeat</keyword>
<evidence type="ECO:0000256" key="3">
    <source>
        <dbReference type="ARBA" id="ARBA00022614"/>
    </source>
</evidence>
<evidence type="ECO:0000313" key="8">
    <source>
        <dbReference type="Proteomes" id="UP001642487"/>
    </source>
</evidence>
<feature type="region of interest" description="Disordered" evidence="6">
    <location>
        <begin position="298"/>
        <end position="346"/>
    </location>
</feature>
<keyword evidence="8" id="KW-1185">Reference proteome</keyword>
<dbReference type="InterPro" id="IPR032675">
    <property type="entry name" value="LRR_dom_sf"/>
</dbReference>
<feature type="compositionally biased region" description="Pro residues" evidence="6">
    <location>
        <begin position="334"/>
        <end position="346"/>
    </location>
</feature>
<evidence type="ECO:0000256" key="5">
    <source>
        <dbReference type="ARBA" id="ARBA00022737"/>
    </source>
</evidence>
<evidence type="ECO:0000256" key="1">
    <source>
        <dbReference type="ARBA" id="ARBA00004613"/>
    </source>
</evidence>
<dbReference type="EMBL" id="OZ021737">
    <property type="protein sequence ID" value="CAK9317196.1"/>
    <property type="molecule type" value="Genomic_DNA"/>
</dbReference>
<dbReference type="SUPFAM" id="SSF52058">
    <property type="entry name" value="L domain-like"/>
    <property type="match status" value="1"/>
</dbReference>
<dbReference type="Gene3D" id="3.80.10.10">
    <property type="entry name" value="Ribonuclease Inhibitor"/>
    <property type="match status" value="1"/>
</dbReference>
<keyword evidence="5" id="KW-0677">Repeat</keyword>
<evidence type="ECO:0000313" key="7">
    <source>
        <dbReference type="EMBL" id="CAK9317196.1"/>
    </source>
</evidence>
<dbReference type="InterPro" id="IPR051582">
    <property type="entry name" value="LRR_extensin-like_regulator"/>
</dbReference>
<evidence type="ECO:0000256" key="6">
    <source>
        <dbReference type="SAM" id="MobiDB-lite"/>
    </source>
</evidence>
<proteinExistence type="predicted"/>
<protein>
    <submittedName>
        <fullName evidence="7">Uncharacterized protein</fullName>
    </submittedName>
</protein>
<keyword evidence="4" id="KW-0732">Signal</keyword>
<sequence>MEKTATKNEKFNKLGTVPMGIGYIRKTTVGHGEKASRAPNRPTPVRYKTPPESPFIFIPSKQPLSVSKTFSSPRLRRAFIALQARKLAIYSDPLNTTADWVCADVRSYTRVFCAPALDDPKLEVVVGIDLNHADIAGYLPVELNLLTDIALFHINNNRFCSIVPSRFSKLTLLHELDISNNRFVGHFPKVVVRIPNLKYMDIKYNDFEGQLSPKLFTKEFDVIFLNNNRFTSYIPENFGKSAASIIVIANNNFTRCIIMDISLNLLTGVMQDSLCNLAKLVNFTFSYNLIFNGEDLNTSPIPEPEAPKSSPVLDPKAPTPSSIDDSYDQSPVPRYRPPPPLVVHSPPPPVHSPPSFIIPTTSSLSFITPTIGSLSTTIGFITPPPVHSPPPLVFSPPPMVYSPPPPVFSPPPPVYSPPMYVLTPTISALTFTSSPPPVFSLPPPSPSSPPPPLVSTKLGLPVLFTTLHQYSRDTERQIVELSSLF</sequence>
<comment type="subcellular location">
    <subcellularLocation>
        <location evidence="1">Secreted</location>
    </subcellularLocation>
</comment>
<gene>
    <name evidence="7" type="ORF">CITCOLO1_LOCUS9095</name>
</gene>
<accession>A0ABP0YDM6</accession>
<dbReference type="Proteomes" id="UP001642487">
    <property type="component" value="Chromosome 3"/>
</dbReference>
<evidence type="ECO:0000256" key="2">
    <source>
        <dbReference type="ARBA" id="ARBA00022525"/>
    </source>
</evidence>
<keyword evidence="2" id="KW-0964">Secreted</keyword>
<evidence type="ECO:0000256" key="4">
    <source>
        <dbReference type="ARBA" id="ARBA00022729"/>
    </source>
</evidence>